<dbReference type="Pfam" id="PF04892">
    <property type="entry name" value="VanZ"/>
    <property type="match status" value="1"/>
</dbReference>
<dbReference type="Proteomes" id="UP001597343">
    <property type="component" value="Unassembled WGS sequence"/>
</dbReference>
<sequence>MTTTRKSFWIWLILSLAWMALIFYKSGESYGDQDIRPVLRQWIDEDLLLSLLPNIEFYYDGGLVSYKSPYSMFEFFIRKASHVTEFLILTLLYWRTFAATAMRRRIALPLSALLAILYAASDEFHQSFVPGRTGHAIDVYVDSIGVLLAVLIVLLTKQKTLSTAK</sequence>
<evidence type="ECO:0000256" key="1">
    <source>
        <dbReference type="SAM" id="Phobius"/>
    </source>
</evidence>
<accession>A0ABW4ZTU9</accession>
<reference evidence="4" key="1">
    <citation type="journal article" date="2019" name="Int. J. Syst. Evol. Microbiol.">
        <title>The Global Catalogue of Microorganisms (GCM) 10K type strain sequencing project: providing services to taxonomists for standard genome sequencing and annotation.</title>
        <authorList>
            <consortium name="The Broad Institute Genomics Platform"/>
            <consortium name="The Broad Institute Genome Sequencing Center for Infectious Disease"/>
            <person name="Wu L."/>
            <person name="Ma J."/>
        </authorList>
    </citation>
    <scope>NUCLEOTIDE SEQUENCE [LARGE SCALE GENOMIC DNA]</scope>
    <source>
        <strain evidence="4">CGMCC 1.13574</strain>
    </source>
</reference>
<feature type="transmembrane region" description="Helical" evidence="1">
    <location>
        <begin position="106"/>
        <end position="121"/>
    </location>
</feature>
<feature type="domain" description="VanZ-like" evidence="2">
    <location>
        <begin position="11"/>
        <end position="155"/>
    </location>
</feature>
<protein>
    <submittedName>
        <fullName evidence="3">VanZ family protein</fullName>
    </submittedName>
</protein>
<dbReference type="InterPro" id="IPR006976">
    <property type="entry name" value="VanZ-like"/>
</dbReference>
<organism evidence="3 4">
    <name type="scientific">Tumebacillus lipolyticus</name>
    <dbReference type="NCBI Taxonomy" id="1280370"/>
    <lineage>
        <taxon>Bacteria</taxon>
        <taxon>Bacillati</taxon>
        <taxon>Bacillota</taxon>
        <taxon>Bacilli</taxon>
        <taxon>Bacillales</taxon>
        <taxon>Alicyclobacillaceae</taxon>
        <taxon>Tumebacillus</taxon>
    </lineage>
</organism>
<dbReference type="NCBIfam" id="NF037970">
    <property type="entry name" value="vanZ_1"/>
    <property type="match status" value="1"/>
</dbReference>
<proteinExistence type="predicted"/>
<dbReference type="InterPro" id="IPR016747">
    <property type="entry name" value="Phosphotransbutyrylase"/>
</dbReference>
<keyword evidence="1" id="KW-0472">Membrane</keyword>
<evidence type="ECO:0000313" key="3">
    <source>
        <dbReference type="EMBL" id="MFD2169448.1"/>
    </source>
</evidence>
<comment type="caution">
    <text evidence="3">The sequence shown here is derived from an EMBL/GenBank/DDBJ whole genome shotgun (WGS) entry which is preliminary data.</text>
</comment>
<evidence type="ECO:0000259" key="2">
    <source>
        <dbReference type="Pfam" id="PF04892"/>
    </source>
</evidence>
<feature type="transmembrane region" description="Helical" evidence="1">
    <location>
        <begin position="133"/>
        <end position="155"/>
    </location>
</feature>
<dbReference type="RefSeq" id="WP_386044606.1">
    <property type="nucleotide sequence ID" value="NZ_JBHUIO010000005.1"/>
</dbReference>
<keyword evidence="1" id="KW-0812">Transmembrane</keyword>
<feature type="transmembrane region" description="Helical" evidence="1">
    <location>
        <begin position="75"/>
        <end position="94"/>
    </location>
</feature>
<dbReference type="EMBL" id="JBHUIO010000005">
    <property type="protein sequence ID" value="MFD2169448.1"/>
    <property type="molecule type" value="Genomic_DNA"/>
</dbReference>
<gene>
    <name evidence="3" type="ORF">ACFSOY_05520</name>
</gene>
<dbReference type="PIRSF" id="PIRSF019083">
    <property type="entry name" value="UCP019083_VanZ"/>
    <property type="match status" value="1"/>
</dbReference>
<name>A0ABW4ZTU9_9BACL</name>
<feature type="transmembrane region" description="Helical" evidence="1">
    <location>
        <begin position="7"/>
        <end position="24"/>
    </location>
</feature>
<keyword evidence="4" id="KW-1185">Reference proteome</keyword>
<evidence type="ECO:0000313" key="4">
    <source>
        <dbReference type="Proteomes" id="UP001597343"/>
    </source>
</evidence>
<keyword evidence="1" id="KW-1133">Transmembrane helix</keyword>